<comment type="caution">
    <text evidence="2">The sequence shown here is derived from an EMBL/GenBank/DDBJ whole genome shotgun (WGS) entry which is preliminary data.</text>
</comment>
<organism evidence="2 3">
    <name type="scientific">Cerrena zonata</name>
    <dbReference type="NCBI Taxonomy" id="2478898"/>
    <lineage>
        <taxon>Eukaryota</taxon>
        <taxon>Fungi</taxon>
        <taxon>Dikarya</taxon>
        <taxon>Basidiomycota</taxon>
        <taxon>Agaricomycotina</taxon>
        <taxon>Agaricomycetes</taxon>
        <taxon>Polyporales</taxon>
        <taxon>Cerrenaceae</taxon>
        <taxon>Cerrena</taxon>
    </lineage>
</organism>
<dbReference type="Proteomes" id="UP001385951">
    <property type="component" value="Unassembled WGS sequence"/>
</dbReference>
<protein>
    <submittedName>
        <fullName evidence="2">Autophagy protein</fullName>
    </submittedName>
</protein>
<feature type="region of interest" description="Disordered" evidence="1">
    <location>
        <begin position="1"/>
        <end position="155"/>
    </location>
</feature>
<dbReference type="EMBL" id="JASBNA010000044">
    <property type="protein sequence ID" value="KAK7681010.1"/>
    <property type="molecule type" value="Genomic_DNA"/>
</dbReference>
<gene>
    <name evidence="2" type="primary">ATG18_2</name>
    <name evidence="2" type="ORF">QCA50_015847</name>
</gene>
<feature type="region of interest" description="Disordered" evidence="1">
    <location>
        <begin position="227"/>
        <end position="264"/>
    </location>
</feature>
<dbReference type="AlphaFoldDB" id="A0AAW0FWD5"/>
<evidence type="ECO:0000313" key="2">
    <source>
        <dbReference type="EMBL" id="KAK7681010.1"/>
    </source>
</evidence>
<name>A0AAW0FWD5_9APHY</name>
<evidence type="ECO:0000313" key="3">
    <source>
        <dbReference type="Proteomes" id="UP001385951"/>
    </source>
</evidence>
<feature type="compositionally biased region" description="Acidic residues" evidence="1">
    <location>
        <begin position="12"/>
        <end position="23"/>
    </location>
</feature>
<proteinExistence type="predicted"/>
<evidence type="ECO:0000256" key="1">
    <source>
        <dbReference type="SAM" id="MobiDB-lite"/>
    </source>
</evidence>
<feature type="compositionally biased region" description="Low complexity" evidence="1">
    <location>
        <begin position="248"/>
        <end position="261"/>
    </location>
</feature>
<accession>A0AAW0FWD5</accession>
<sequence length="312" mass="34669">MKKRKHRKDPEYETIAEENEDDLQSLHLKQSKKSPKSTPKNIASLDSKDTDSVVTNENNKDDDNDNDNDNNNEDDDDEDEDALIQDDGDDSDAEDDEVDDDDDVDDDLEIISNRSRKLSQGSSNSFTSISSNLSNDGMDLLNQPSSKEPKSEPIVDQNRLSVARLIRRSSQTLGRKAAQKMGDFLPSRFSSILEPTRHFASLKINTIGKDVKSIAVMTNDLQKDLVPPSYLHSKRQEDPNGNNEAFKSSSSSTSSNSTSNNGMGSPKEFLSMSLIHINVVTSEGLFYTYGLDPERGGDCILLHQYSLLDEGN</sequence>
<feature type="compositionally biased region" description="Acidic residues" evidence="1">
    <location>
        <begin position="60"/>
        <end position="109"/>
    </location>
</feature>
<feature type="compositionally biased region" description="Low complexity" evidence="1">
    <location>
        <begin position="119"/>
        <end position="135"/>
    </location>
</feature>
<reference evidence="2 3" key="1">
    <citation type="submission" date="2022-09" db="EMBL/GenBank/DDBJ databases">
        <authorList>
            <person name="Palmer J.M."/>
        </authorList>
    </citation>
    <scope>NUCLEOTIDE SEQUENCE [LARGE SCALE GENOMIC DNA]</scope>
    <source>
        <strain evidence="2 3">DSM 7382</strain>
    </source>
</reference>
<keyword evidence="3" id="KW-1185">Reference proteome</keyword>